<dbReference type="Proteomes" id="UP000251647">
    <property type="component" value="Unassembled WGS sequence"/>
</dbReference>
<accession>A0A2X1YF31</accession>
<gene>
    <name evidence="1" type="ORF">NCTC11647_04448</name>
</gene>
<evidence type="ECO:0000313" key="1">
    <source>
        <dbReference type="EMBL" id="SPY46101.1"/>
    </source>
</evidence>
<proteinExistence type="predicted"/>
<dbReference type="AlphaFoldDB" id="A0A2X1YF31"/>
<sequence>MGSYIDKLVLISSDQLSQRKVAPPLEILELAGELGNELEDLLNVKNGFFAFESALRVFPSLTSESSIGLVDWNANSLWRKDYSGFTDGALFFAEDIFGGQFCIKNNVICSFDPETGSFEEMASNFESWVQEILSDYNVWTGYSLAHEWQEAYGSLPNDMRLMPKVPFVCGGAFELDNLSAIKAVSGMRTRANLACQIANLPDGAQIEFKIIE</sequence>
<reference evidence="1 2" key="1">
    <citation type="submission" date="2018-06" db="EMBL/GenBank/DDBJ databases">
        <authorList>
            <consortium name="Pathogen Informatics"/>
            <person name="Doyle S."/>
        </authorList>
    </citation>
    <scope>NUCLEOTIDE SEQUENCE [LARGE SCALE GENOMIC DNA]</scope>
    <source>
        <strain evidence="1 2">NCTC11647</strain>
    </source>
</reference>
<dbReference type="SUPFAM" id="SSF160631">
    <property type="entry name" value="SMI1/KNR4-like"/>
    <property type="match status" value="1"/>
</dbReference>
<evidence type="ECO:0008006" key="3">
    <source>
        <dbReference type="Google" id="ProtNLM"/>
    </source>
</evidence>
<dbReference type="InterPro" id="IPR037883">
    <property type="entry name" value="Knr4/Smi1-like_sf"/>
</dbReference>
<dbReference type="EMBL" id="UATL01000008">
    <property type="protein sequence ID" value="SPY46101.1"/>
    <property type="molecule type" value="Genomic_DNA"/>
</dbReference>
<dbReference type="RefSeq" id="WP_005306981.1">
    <property type="nucleotide sequence ID" value="NZ_PYOG01000035.1"/>
</dbReference>
<evidence type="ECO:0000313" key="2">
    <source>
        <dbReference type="Proteomes" id="UP000251647"/>
    </source>
</evidence>
<organism evidence="1 2">
    <name type="scientific">Photobacterium damselae</name>
    <dbReference type="NCBI Taxonomy" id="38293"/>
    <lineage>
        <taxon>Bacteria</taxon>
        <taxon>Pseudomonadati</taxon>
        <taxon>Pseudomonadota</taxon>
        <taxon>Gammaproteobacteria</taxon>
        <taxon>Vibrionales</taxon>
        <taxon>Vibrionaceae</taxon>
        <taxon>Photobacterium</taxon>
    </lineage>
</organism>
<name>A0A2X1YF31_PHODM</name>
<protein>
    <recommendedName>
        <fullName evidence="3">SMI1/KNR4 family protein</fullName>
    </recommendedName>
</protein>